<accession>A0AAV5GV81</accession>
<dbReference type="EMBL" id="BQKY01000013">
    <property type="protein sequence ID" value="GJN93252.1"/>
    <property type="molecule type" value="Genomic_DNA"/>
</dbReference>
<dbReference type="Pfam" id="PF07690">
    <property type="entry name" value="MFS_1"/>
    <property type="match status" value="1"/>
</dbReference>
<feature type="transmembrane region" description="Helical" evidence="6">
    <location>
        <begin position="426"/>
        <end position="447"/>
    </location>
</feature>
<dbReference type="InterPro" id="IPR011701">
    <property type="entry name" value="MFS"/>
</dbReference>
<feature type="transmembrane region" description="Helical" evidence="6">
    <location>
        <begin position="333"/>
        <end position="353"/>
    </location>
</feature>
<comment type="caution">
    <text evidence="7">The sequence shown here is derived from an EMBL/GenBank/DDBJ whole genome shotgun (WGS) entry which is preliminary data.</text>
</comment>
<keyword evidence="2" id="KW-0813">Transport</keyword>
<feature type="transmembrane region" description="Helical" evidence="6">
    <location>
        <begin position="194"/>
        <end position="220"/>
    </location>
</feature>
<evidence type="ECO:0000256" key="2">
    <source>
        <dbReference type="ARBA" id="ARBA00022448"/>
    </source>
</evidence>
<keyword evidence="4 6" id="KW-1133">Transmembrane helix</keyword>
<dbReference type="PANTHER" id="PTHR43791">
    <property type="entry name" value="PERMEASE-RELATED"/>
    <property type="match status" value="1"/>
</dbReference>
<proteinExistence type="predicted"/>
<dbReference type="GO" id="GO:0016020">
    <property type="term" value="C:membrane"/>
    <property type="evidence" value="ECO:0007669"/>
    <property type="project" value="UniProtKB-SubCell"/>
</dbReference>
<evidence type="ECO:0000313" key="8">
    <source>
        <dbReference type="Proteomes" id="UP001342314"/>
    </source>
</evidence>
<evidence type="ECO:0000256" key="6">
    <source>
        <dbReference type="SAM" id="Phobius"/>
    </source>
</evidence>
<evidence type="ECO:0000256" key="1">
    <source>
        <dbReference type="ARBA" id="ARBA00004141"/>
    </source>
</evidence>
<gene>
    <name evidence="7" type="ORF">Rhopal_006299-T1</name>
</gene>
<keyword evidence="5 6" id="KW-0472">Membrane</keyword>
<dbReference type="Gene3D" id="1.20.1250.20">
    <property type="entry name" value="MFS general substrate transporter like domains"/>
    <property type="match status" value="2"/>
</dbReference>
<evidence type="ECO:0000256" key="4">
    <source>
        <dbReference type="ARBA" id="ARBA00022989"/>
    </source>
</evidence>
<feature type="transmembrane region" description="Helical" evidence="6">
    <location>
        <begin position="232"/>
        <end position="253"/>
    </location>
</feature>
<dbReference type="InterPro" id="IPR036259">
    <property type="entry name" value="MFS_trans_sf"/>
</dbReference>
<evidence type="ECO:0000313" key="7">
    <source>
        <dbReference type="EMBL" id="GJN93252.1"/>
    </source>
</evidence>
<protein>
    <submittedName>
        <fullName evidence="7">Uncharacterized protein</fullName>
    </submittedName>
</protein>
<keyword evidence="8" id="KW-1185">Reference proteome</keyword>
<comment type="subcellular location">
    <subcellularLocation>
        <location evidence="1">Membrane</location>
        <topology evidence="1">Multi-pass membrane protein</topology>
    </subcellularLocation>
</comment>
<feature type="transmembrane region" description="Helical" evidence="6">
    <location>
        <begin position="149"/>
        <end position="174"/>
    </location>
</feature>
<reference evidence="7 8" key="1">
    <citation type="submission" date="2021-12" db="EMBL/GenBank/DDBJ databases">
        <title>High titer production of polyol ester of fatty acids by Rhodotorula paludigena BS15 towards product separation-free biomass refinery.</title>
        <authorList>
            <person name="Mano J."/>
            <person name="Ono H."/>
            <person name="Tanaka T."/>
            <person name="Naito K."/>
            <person name="Sushida H."/>
            <person name="Ike M."/>
            <person name="Tokuyasu K."/>
            <person name="Kitaoka M."/>
        </authorList>
    </citation>
    <scope>NUCLEOTIDE SEQUENCE [LARGE SCALE GENOMIC DNA]</scope>
    <source>
        <strain evidence="7 8">BS15</strain>
    </source>
</reference>
<evidence type="ECO:0000256" key="3">
    <source>
        <dbReference type="ARBA" id="ARBA00022692"/>
    </source>
</evidence>
<dbReference type="Proteomes" id="UP001342314">
    <property type="component" value="Unassembled WGS sequence"/>
</dbReference>
<feature type="transmembrane region" description="Helical" evidence="6">
    <location>
        <begin position="123"/>
        <end position="142"/>
    </location>
</feature>
<dbReference type="GO" id="GO:0022857">
    <property type="term" value="F:transmembrane transporter activity"/>
    <property type="evidence" value="ECO:0007669"/>
    <property type="project" value="InterPro"/>
</dbReference>
<feature type="transmembrane region" description="Helical" evidence="6">
    <location>
        <begin position="53"/>
        <end position="70"/>
    </location>
</feature>
<feature type="transmembrane region" description="Helical" evidence="6">
    <location>
        <begin position="396"/>
        <end position="414"/>
    </location>
</feature>
<keyword evidence="3 6" id="KW-0812">Transmembrane</keyword>
<name>A0AAV5GV81_9BASI</name>
<dbReference type="SUPFAM" id="SSF103473">
    <property type="entry name" value="MFS general substrate transporter"/>
    <property type="match status" value="1"/>
</dbReference>
<evidence type="ECO:0000256" key="5">
    <source>
        <dbReference type="ARBA" id="ARBA00023136"/>
    </source>
</evidence>
<feature type="transmembrane region" description="Helical" evidence="6">
    <location>
        <begin position="359"/>
        <end position="384"/>
    </location>
</feature>
<sequence length="482" mass="53088">MAKPYEGEKPASSADTEGNIAYSVAVIDEHTSDEQLLEYNISPAEKKRLLRRLDSFIAPMVAILYLISFLDRSNLGNASTGGMLEDIGAPSNGLSVTTSIFYATYVTFEPFFTTILKTVKPSILLPTVVVIWGAIVLANGFIENYASLVAFRLVLGFLESALTPCLFLLLTFFYVRDELALRTSYMFAGLPQMFWLIGTLLIVSAATAGVVGGLIAAGLLKMDGTHGLEGWRWLYIVEGAITIGIGLISPIFIANSPQTAWYLSDRQKLLVKVRTVQSRQYNGNDAFSWAEVRKAFTEPMIWISGLMQIGFDTGAAIVYMACAYTADKFDMRFYLILPTAVVTCIGYAILIAVQHNTGVQLFACFLCATGVYTAVGLNVSWCTANTAGVRKRSTGIGIQQLVGNCGGIIAGQIYRSIDRPYYRLGHAVSLGAMIWAIFWMCVYVWLLRARNAKKLAMTDAEKEEQDKAGVTGDRHWSFMYVW</sequence>
<dbReference type="PANTHER" id="PTHR43791:SF24">
    <property type="entry name" value="NICOTINIC ACID PLASMA MEMBRANE TRANSPORTER"/>
    <property type="match status" value="1"/>
</dbReference>
<dbReference type="AlphaFoldDB" id="A0AAV5GV81"/>
<organism evidence="7 8">
    <name type="scientific">Rhodotorula paludigena</name>
    <dbReference type="NCBI Taxonomy" id="86838"/>
    <lineage>
        <taxon>Eukaryota</taxon>
        <taxon>Fungi</taxon>
        <taxon>Dikarya</taxon>
        <taxon>Basidiomycota</taxon>
        <taxon>Pucciniomycotina</taxon>
        <taxon>Microbotryomycetes</taxon>
        <taxon>Sporidiobolales</taxon>
        <taxon>Sporidiobolaceae</taxon>
        <taxon>Rhodotorula</taxon>
    </lineage>
</organism>